<protein>
    <recommendedName>
        <fullName evidence="6">SURF1-like protein</fullName>
    </recommendedName>
</protein>
<dbReference type="InterPro" id="IPR045214">
    <property type="entry name" value="Surf1/Surf4"/>
</dbReference>
<evidence type="ECO:0000313" key="8">
    <source>
        <dbReference type="Proteomes" id="UP000245629"/>
    </source>
</evidence>
<comment type="subcellular location">
    <subcellularLocation>
        <location evidence="6">Cell membrane</location>
        <topology evidence="6">Multi-pass membrane protein</topology>
    </subcellularLocation>
    <subcellularLocation>
        <location evidence="1">Membrane</location>
    </subcellularLocation>
</comment>
<keyword evidence="6" id="KW-1003">Cell membrane</keyword>
<evidence type="ECO:0000256" key="1">
    <source>
        <dbReference type="ARBA" id="ARBA00004370"/>
    </source>
</evidence>
<organism evidence="7 8">
    <name type="scientific">Azospirillum thermophilum</name>
    <dbReference type="NCBI Taxonomy" id="2202148"/>
    <lineage>
        <taxon>Bacteria</taxon>
        <taxon>Pseudomonadati</taxon>
        <taxon>Pseudomonadota</taxon>
        <taxon>Alphaproteobacteria</taxon>
        <taxon>Rhodospirillales</taxon>
        <taxon>Azospirillaceae</taxon>
        <taxon>Azospirillum</taxon>
    </lineage>
</organism>
<dbReference type="InterPro" id="IPR002994">
    <property type="entry name" value="Surf1/Shy1"/>
</dbReference>
<dbReference type="AlphaFoldDB" id="A0A2S2CM69"/>
<dbReference type="GO" id="GO:0005886">
    <property type="term" value="C:plasma membrane"/>
    <property type="evidence" value="ECO:0007669"/>
    <property type="project" value="UniProtKB-SubCell"/>
</dbReference>
<dbReference type="CDD" id="cd06662">
    <property type="entry name" value="SURF1"/>
    <property type="match status" value="1"/>
</dbReference>
<evidence type="ECO:0000313" key="7">
    <source>
        <dbReference type="EMBL" id="AWK85594.1"/>
    </source>
</evidence>
<evidence type="ECO:0000256" key="6">
    <source>
        <dbReference type="RuleBase" id="RU363076"/>
    </source>
</evidence>
<comment type="similarity">
    <text evidence="2 6">Belongs to the SURF1 family.</text>
</comment>
<evidence type="ECO:0000256" key="5">
    <source>
        <dbReference type="ARBA" id="ARBA00023136"/>
    </source>
</evidence>
<proteinExistence type="inferred from homology"/>
<evidence type="ECO:0000256" key="2">
    <source>
        <dbReference type="ARBA" id="ARBA00007165"/>
    </source>
</evidence>
<keyword evidence="4" id="KW-1133">Transmembrane helix</keyword>
<name>A0A2S2CM69_9PROT</name>
<dbReference type="PANTHER" id="PTHR23427:SF2">
    <property type="entry name" value="SURFEIT LOCUS PROTEIN 1"/>
    <property type="match status" value="1"/>
</dbReference>
<dbReference type="RefSeq" id="WP_109324929.1">
    <property type="nucleotide sequence ID" value="NZ_CP029352.1"/>
</dbReference>
<reference evidence="8" key="1">
    <citation type="submission" date="2018-05" db="EMBL/GenBank/DDBJ databases">
        <title>Azospirillum thermophila sp. nov., a novel isolated from hot spring.</title>
        <authorList>
            <person name="Zhao Z."/>
        </authorList>
    </citation>
    <scope>NUCLEOTIDE SEQUENCE [LARGE SCALE GENOMIC DNA]</scope>
    <source>
        <strain evidence="8">CFH 70021</strain>
    </source>
</reference>
<accession>A0A2S2CM69</accession>
<evidence type="ECO:0000256" key="3">
    <source>
        <dbReference type="ARBA" id="ARBA00022692"/>
    </source>
</evidence>
<keyword evidence="3" id="KW-0812">Transmembrane</keyword>
<dbReference type="PROSITE" id="PS50895">
    <property type="entry name" value="SURF1"/>
    <property type="match status" value="1"/>
</dbReference>
<dbReference type="OrthoDB" id="6079986at2"/>
<dbReference type="PANTHER" id="PTHR23427">
    <property type="entry name" value="SURFEIT LOCUS PROTEIN"/>
    <property type="match status" value="1"/>
</dbReference>
<gene>
    <name evidence="7" type="ORF">DEW08_04925</name>
</gene>
<dbReference type="Proteomes" id="UP000245629">
    <property type="component" value="Chromosome 1"/>
</dbReference>
<keyword evidence="5" id="KW-0472">Membrane</keyword>
<dbReference type="KEGG" id="azz:DEW08_04925"/>
<sequence length="248" mass="26677">MASFRPTLRATFITIPAVLTMLGLGTWQLHRLGWKAELIERVEQRAAAAPVPLPATLDDPAEWEFRQVTVSGRFLHDKELLLLARPHQGQAGYEVVTPLRRDDGAVLLVNRGFVPMDRRAAVSRAQGQGSGPVTIRGTVRLPPPSGLFQPDNSPGADVWRRLDPPAMAAAVGLPAVPPLVVEALPGQSPGGLPAGIAPRVELPNNHLHYALTWYGLAVTLIAVYVLSQRRSGAAPDGRNGHHKDGQTV</sequence>
<dbReference type="Pfam" id="PF02104">
    <property type="entry name" value="SURF1"/>
    <property type="match status" value="1"/>
</dbReference>
<dbReference type="EMBL" id="CP029352">
    <property type="protein sequence ID" value="AWK85594.1"/>
    <property type="molecule type" value="Genomic_DNA"/>
</dbReference>
<evidence type="ECO:0000256" key="4">
    <source>
        <dbReference type="ARBA" id="ARBA00022989"/>
    </source>
</evidence>
<keyword evidence="8" id="KW-1185">Reference proteome</keyword>